<dbReference type="RefSeq" id="WP_173165372.1">
    <property type="nucleotide sequence ID" value="NZ_CP053716.1"/>
</dbReference>
<evidence type="ECO:0000256" key="1">
    <source>
        <dbReference type="ARBA" id="ARBA00001933"/>
    </source>
</evidence>
<keyword evidence="8" id="KW-0032">Aminotransferase</keyword>
<name>A0A6M8J8T1_9ACTN</name>
<protein>
    <recommendedName>
        <fullName evidence="2">cysteine-S-conjugate beta-lyase</fullName>
        <ecNumber evidence="2">4.4.1.13</ecNumber>
    </recommendedName>
</protein>
<dbReference type="AlphaFoldDB" id="A0A6M8J8T1"/>
<dbReference type="GO" id="GO:0030170">
    <property type="term" value="F:pyridoxal phosphate binding"/>
    <property type="evidence" value="ECO:0007669"/>
    <property type="project" value="InterPro"/>
</dbReference>
<dbReference type="InterPro" id="IPR015422">
    <property type="entry name" value="PyrdxlP-dep_Trfase_small"/>
</dbReference>
<keyword evidence="4" id="KW-0456">Lyase</keyword>
<dbReference type="PANTHER" id="PTHR43525">
    <property type="entry name" value="PROTEIN MALY"/>
    <property type="match status" value="1"/>
</dbReference>
<comment type="similarity">
    <text evidence="5">Belongs to the class-II pyridoxal-phosphate-dependent aminotransferase family. MalY/PatB cystathionine beta-lyase subfamily.</text>
</comment>
<accession>A0A6M8J8T1</accession>
<feature type="domain" description="Aminotransferase class I/classII large" evidence="7">
    <location>
        <begin position="71"/>
        <end position="426"/>
    </location>
</feature>
<keyword evidence="9" id="KW-1185">Reference proteome</keyword>
<dbReference type="Gene3D" id="3.90.1150.10">
    <property type="entry name" value="Aspartate Aminotransferase, domain 1"/>
    <property type="match status" value="1"/>
</dbReference>
<reference evidence="9" key="1">
    <citation type="submission" date="2020-05" db="EMBL/GenBank/DDBJ databases">
        <title>Novel species in genus Nocardioides.</title>
        <authorList>
            <person name="Zhang G."/>
        </authorList>
    </citation>
    <scope>NUCLEOTIDE SEQUENCE [LARGE SCALE GENOMIC DNA]</scope>
    <source>
        <strain evidence="9">zg-1050</strain>
    </source>
</reference>
<dbReference type="GO" id="GO:0047804">
    <property type="term" value="F:cysteine-S-conjugate beta-lyase activity"/>
    <property type="evidence" value="ECO:0007669"/>
    <property type="project" value="UniProtKB-EC"/>
</dbReference>
<sequence>MPERIPPHSAGKPAEPGHRANAVSASASATDGYSAVRPSVARRYDFDAPTDRTGTDSLKFDRHVERGKRPDLLSLWVADMDFPCPDEAVEALVKRARHGIFGYSEPGSAYYQAVCDWMERHHRWRPDPAWFVHTPGVVSALALIVQAFTHPGDAVLVQQPVYYPFGSSIRNNGRHLVNCPLVYDAEAARYHIDFDAFERAVTQHNVKLFLLCNPHNPGGRAWSADELRRLGTICLRHGVIVASDEIHMDFAYSPCVHVPYASLGDEFAQQAIVCTSGGKTFNLAGLQTSNTIVPNPRLRRTLRAQVARSGYSQPNSLGIVATQACYRHGDEWLAQLKRYLAGNLQLVRDHFANHAPAARVMIPDSTYLVWIDLRAWGRYGADLERLVEEDAGLWLDCGDMFGEDGDGFVRINMATQRAYLQQALQQLTDALAAHPPTDRQA</sequence>
<evidence type="ECO:0000313" key="9">
    <source>
        <dbReference type="Proteomes" id="UP000503297"/>
    </source>
</evidence>
<dbReference type="InterPro" id="IPR027619">
    <property type="entry name" value="C-S_lyase_PatB-like"/>
</dbReference>
<dbReference type="InterPro" id="IPR015424">
    <property type="entry name" value="PyrdxlP-dep_Trfase"/>
</dbReference>
<gene>
    <name evidence="8" type="ORF">HLV38_07000</name>
</gene>
<evidence type="ECO:0000256" key="6">
    <source>
        <dbReference type="SAM" id="MobiDB-lite"/>
    </source>
</evidence>
<dbReference type="KEGG" id="bwa:HLV38_07000"/>
<comment type="cofactor">
    <cofactor evidence="1">
        <name>pyridoxal 5'-phosphate</name>
        <dbReference type="ChEBI" id="CHEBI:597326"/>
    </cofactor>
</comment>
<dbReference type="EC" id="4.4.1.13" evidence="2"/>
<evidence type="ECO:0000256" key="5">
    <source>
        <dbReference type="ARBA" id="ARBA00037974"/>
    </source>
</evidence>
<dbReference type="Pfam" id="PF00155">
    <property type="entry name" value="Aminotran_1_2"/>
    <property type="match status" value="1"/>
</dbReference>
<keyword evidence="8" id="KW-0808">Transferase</keyword>
<dbReference type="NCBIfam" id="TIGR04350">
    <property type="entry name" value="C_S_lyase_PatB"/>
    <property type="match status" value="1"/>
</dbReference>
<evidence type="ECO:0000259" key="7">
    <source>
        <dbReference type="Pfam" id="PF00155"/>
    </source>
</evidence>
<evidence type="ECO:0000313" key="8">
    <source>
        <dbReference type="EMBL" id="QKF07878.1"/>
    </source>
</evidence>
<dbReference type="InterPro" id="IPR004839">
    <property type="entry name" value="Aminotransferase_I/II_large"/>
</dbReference>
<dbReference type="InterPro" id="IPR015421">
    <property type="entry name" value="PyrdxlP-dep_Trfase_major"/>
</dbReference>
<dbReference type="CDD" id="cd00609">
    <property type="entry name" value="AAT_like"/>
    <property type="match status" value="1"/>
</dbReference>
<organism evidence="8 9">
    <name type="scientific">Berryella wangjianweii</name>
    <dbReference type="NCBI Taxonomy" id="2734634"/>
    <lineage>
        <taxon>Bacteria</taxon>
        <taxon>Bacillati</taxon>
        <taxon>Actinomycetota</taxon>
        <taxon>Coriobacteriia</taxon>
        <taxon>Eggerthellales</taxon>
        <taxon>Eggerthellaceae</taxon>
        <taxon>Berryella</taxon>
    </lineage>
</organism>
<evidence type="ECO:0000256" key="3">
    <source>
        <dbReference type="ARBA" id="ARBA00022898"/>
    </source>
</evidence>
<dbReference type="InterPro" id="IPR051798">
    <property type="entry name" value="Class-II_PLP-Dep_Aminotrans"/>
</dbReference>
<dbReference type="PANTHER" id="PTHR43525:SF1">
    <property type="entry name" value="PROTEIN MALY"/>
    <property type="match status" value="1"/>
</dbReference>
<evidence type="ECO:0000256" key="2">
    <source>
        <dbReference type="ARBA" id="ARBA00012224"/>
    </source>
</evidence>
<feature type="region of interest" description="Disordered" evidence="6">
    <location>
        <begin position="1"/>
        <end position="34"/>
    </location>
</feature>
<dbReference type="SUPFAM" id="SSF53383">
    <property type="entry name" value="PLP-dependent transferases"/>
    <property type="match status" value="1"/>
</dbReference>
<proteinExistence type="inferred from homology"/>
<evidence type="ECO:0000256" key="4">
    <source>
        <dbReference type="ARBA" id="ARBA00023239"/>
    </source>
</evidence>
<dbReference type="Proteomes" id="UP000503297">
    <property type="component" value="Chromosome"/>
</dbReference>
<dbReference type="Gene3D" id="3.40.640.10">
    <property type="entry name" value="Type I PLP-dependent aspartate aminotransferase-like (Major domain)"/>
    <property type="match status" value="1"/>
</dbReference>
<keyword evidence="3" id="KW-0663">Pyridoxal phosphate</keyword>
<dbReference type="GO" id="GO:0008483">
    <property type="term" value="F:transaminase activity"/>
    <property type="evidence" value="ECO:0007669"/>
    <property type="project" value="UniProtKB-KW"/>
</dbReference>
<dbReference type="EMBL" id="CP053716">
    <property type="protein sequence ID" value="QKF07878.1"/>
    <property type="molecule type" value="Genomic_DNA"/>
</dbReference>